<organism evidence="1 2">
    <name type="scientific">Faecalibacterium prausnitzii</name>
    <dbReference type="NCBI Taxonomy" id="853"/>
    <lineage>
        <taxon>Bacteria</taxon>
        <taxon>Bacillati</taxon>
        <taxon>Bacillota</taxon>
        <taxon>Clostridia</taxon>
        <taxon>Eubacteriales</taxon>
        <taxon>Oscillospiraceae</taxon>
        <taxon>Faecalibacterium</taxon>
    </lineage>
</organism>
<sequence>MAQVTFDTVELENFVKRLGKAAQGDFKRALNKFLEGLGMEFLRILQDEIVRRNVLDYRLLLHSFQKGDGENVWTLDENGLTLEVGTNVEYAKFVNDGHWTNPKGIERRFVPGHWEKANGKDRFIYAPGEKTGMVLKMKWVEGSHYWESSIRILEKLYPELLEKKLQSWLDEYFKDFFVR</sequence>
<comment type="caution">
    <text evidence="1">The sequence shown here is derived from an EMBL/GenBank/DDBJ whole genome shotgun (WGS) entry which is preliminary data.</text>
</comment>
<proteinExistence type="predicted"/>
<protein>
    <submittedName>
        <fullName evidence="1">HK97 gp10 family phage protein</fullName>
    </submittedName>
</protein>
<dbReference type="AlphaFoldDB" id="A0A3E2TAT5"/>
<dbReference type="RefSeq" id="WP_117505004.1">
    <property type="nucleotide sequence ID" value="NZ_QVEQ01000003.1"/>
</dbReference>
<dbReference type="InterPro" id="IPR010064">
    <property type="entry name" value="HK97-gp10_tail"/>
</dbReference>
<evidence type="ECO:0000313" key="2">
    <source>
        <dbReference type="Proteomes" id="UP000261140"/>
    </source>
</evidence>
<reference evidence="1 2" key="1">
    <citation type="submission" date="2018-08" db="EMBL/GenBank/DDBJ databases">
        <title>A genome reference for cultivated species of the human gut microbiota.</title>
        <authorList>
            <person name="Zou Y."/>
            <person name="Xue W."/>
            <person name="Luo G."/>
        </authorList>
    </citation>
    <scope>NUCLEOTIDE SEQUENCE [LARGE SCALE GENOMIC DNA]</scope>
    <source>
        <strain evidence="1 2">AF36-11AT</strain>
    </source>
</reference>
<gene>
    <name evidence="1" type="ORF">DWZ89_04770</name>
</gene>
<dbReference type="Proteomes" id="UP000261140">
    <property type="component" value="Unassembled WGS sequence"/>
</dbReference>
<evidence type="ECO:0000313" key="1">
    <source>
        <dbReference type="EMBL" id="RGB71819.1"/>
    </source>
</evidence>
<accession>A0A3E2TAT5</accession>
<dbReference type="EMBL" id="QVEQ01000003">
    <property type="protein sequence ID" value="RGB71819.1"/>
    <property type="molecule type" value="Genomic_DNA"/>
</dbReference>
<dbReference type="Pfam" id="PF04883">
    <property type="entry name" value="HK97-gp10_like"/>
    <property type="match status" value="1"/>
</dbReference>
<name>A0A3E2TAT5_9FIRM</name>